<dbReference type="EMBL" id="JAKRRX010000024">
    <property type="protein sequence ID" value="MCW8333442.1"/>
    <property type="molecule type" value="Genomic_DNA"/>
</dbReference>
<dbReference type="PANTHER" id="PTHR46470">
    <property type="entry name" value="N-ACYLNEURAMINATE-9-PHOSPHATASE"/>
    <property type="match status" value="1"/>
</dbReference>
<dbReference type="PANTHER" id="PTHR46470:SF2">
    <property type="entry name" value="GLYCERALDEHYDE 3-PHOSPHATE PHOSPHATASE"/>
    <property type="match status" value="1"/>
</dbReference>
<evidence type="ECO:0000256" key="2">
    <source>
        <dbReference type="ARBA" id="ARBA00022801"/>
    </source>
</evidence>
<dbReference type="SUPFAM" id="SSF56784">
    <property type="entry name" value="HAD-like"/>
    <property type="match status" value="1"/>
</dbReference>
<reference evidence="4" key="1">
    <citation type="submission" date="2022-02" db="EMBL/GenBank/DDBJ databases">
        <title>Vibrio sp. nov., a new bacterium isolated from Bohai sea, China.</title>
        <authorList>
            <person name="Yuan Y."/>
        </authorList>
    </citation>
    <scope>NUCLEOTIDE SEQUENCE</scope>
    <source>
        <strain evidence="4">DBSS07</strain>
    </source>
</reference>
<evidence type="ECO:0000256" key="1">
    <source>
        <dbReference type="ARBA" id="ARBA00022723"/>
    </source>
</evidence>
<organism evidence="4 5">
    <name type="scientific">Vibrio paucivorans</name>
    <dbReference type="NCBI Taxonomy" id="2829489"/>
    <lineage>
        <taxon>Bacteria</taxon>
        <taxon>Pseudomonadati</taxon>
        <taxon>Pseudomonadota</taxon>
        <taxon>Gammaproteobacteria</taxon>
        <taxon>Vibrionales</taxon>
        <taxon>Vibrionaceae</taxon>
        <taxon>Vibrio</taxon>
    </lineage>
</organism>
<evidence type="ECO:0000313" key="5">
    <source>
        <dbReference type="Proteomes" id="UP001155586"/>
    </source>
</evidence>
<gene>
    <name evidence="4" type="ORF">MD483_06355</name>
</gene>
<proteinExistence type="predicted"/>
<dbReference type="InterPro" id="IPR051400">
    <property type="entry name" value="HAD-like_hydrolase"/>
</dbReference>
<evidence type="ECO:0000313" key="4">
    <source>
        <dbReference type="EMBL" id="MCW8333442.1"/>
    </source>
</evidence>
<protein>
    <submittedName>
        <fullName evidence="4">HAD hydrolase-like protein</fullName>
    </submittedName>
</protein>
<dbReference type="InterPro" id="IPR036412">
    <property type="entry name" value="HAD-like_sf"/>
</dbReference>
<comment type="caution">
    <text evidence="4">The sequence shown here is derived from an EMBL/GenBank/DDBJ whole genome shotgun (WGS) entry which is preliminary data.</text>
</comment>
<dbReference type="AlphaFoldDB" id="A0A9X3CD28"/>
<dbReference type="GO" id="GO:0046872">
    <property type="term" value="F:metal ion binding"/>
    <property type="evidence" value="ECO:0007669"/>
    <property type="project" value="UniProtKB-KW"/>
</dbReference>
<dbReference type="GO" id="GO:0016791">
    <property type="term" value="F:phosphatase activity"/>
    <property type="evidence" value="ECO:0007669"/>
    <property type="project" value="TreeGrafter"/>
</dbReference>
<keyword evidence="1" id="KW-0479">Metal-binding</keyword>
<dbReference type="InterPro" id="IPR041492">
    <property type="entry name" value="HAD_2"/>
</dbReference>
<dbReference type="Proteomes" id="UP001155586">
    <property type="component" value="Unassembled WGS sequence"/>
</dbReference>
<dbReference type="Gene3D" id="3.40.50.1000">
    <property type="entry name" value="HAD superfamily/HAD-like"/>
    <property type="match status" value="1"/>
</dbReference>
<accession>A0A9X3CD28</accession>
<keyword evidence="5" id="KW-1185">Reference proteome</keyword>
<name>A0A9X3CD28_9VIBR</name>
<evidence type="ECO:0000256" key="3">
    <source>
        <dbReference type="ARBA" id="ARBA00022842"/>
    </source>
</evidence>
<dbReference type="RefSeq" id="WP_265687001.1">
    <property type="nucleotide sequence ID" value="NZ_JAKRRX010000024.1"/>
</dbReference>
<sequence length="173" mass="19206">MAKVYLFDWGNTLMVDFPLPGKMCDWPKVEAVDGADQMLSELSKTNQVFIATSAVESSEQDIQRAFERVGLSEYISGYFCKQNLGILKGSAEFYRAIVERLNVEANQVIMVGDTLEKDITPAIEAGISAIWFNPSSSDSSLPHYAGTYNLESKGAYQVHHLMELLPDLNEAKS</sequence>
<keyword evidence="3" id="KW-0460">Magnesium</keyword>
<dbReference type="Pfam" id="PF13419">
    <property type="entry name" value="HAD_2"/>
    <property type="match status" value="1"/>
</dbReference>
<dbReference type="InterPro" id="IPR023214">
    <property type="entry name" value="HAD_sf"/>
</dbReference>
<keyword evidence="2 4" id="KW-0378">Hydrolase</keyword>